<name>A0A812S7F9_9DINO</name>
<keyword evidence="2" id="KW-0472">Membrane</keyword>
<feature type="region of interest" description="Disordered" evidence="1">
    <location>
        <begin position="1174"/>
        <end position="1308"/>
    </location>
</feature>
<dbReference type="SUPFAM" id="SSF52047">
    <property type="entry name" value="RNI-like"/>
    <property type="match status" value="1"/>
</dbReference>
<keyword evidence="2" id="KW-0812">Transmembrane</keyword>
<feature type="transmembrane region" description="Helical" evidence="2">
    <location>
        <begin position="406"/>
        <end position="425"/>
    </location>
</feature>
<gene>
    <name evidence="3" type="ORF">SNAT2548_LOCUS25902</name>
</gene>
<keyword evidence="2" id="KW-1133">Transmembrane helix</keyword>
<sequence length="1308" mass="146431">MELPQAERPDLPGRFIRTVFVASNVRQGGRGTYESAKQWDLAKVHLLLEIDLRLVEDAEVQRLRLCTPEDAESIPREMIECSTLKLEDKERVVGFKWNEVQCRATGSTVYFNVRVLLKEEGDDWPEPLSRELFPKEYDFPGHEVTMQCRTFAAEVRAFNAFRGRQRHHITGLTFQSWSSVECATGRDLMFWVDLLMLTGGLYYLDVGTDVQQLFLFSEENYDYLALNIFGIAIPMVTTAMDALKWSEGAVARPQADWVKRIIPFSALRASLIVVLVLTQCHMLLLVVASASMRIKHDLLLGAKHAEVAEAVVSAGLQSNYWFLLLVGIQSVSGDAFQSLTFSLTVSCMSLAFGFATRDKTDTRVLNVPGKLGWSPTFAALFSARVLEITSRLLAFNMIHLATRTAVPIGGPVAVALMVAAAWFVFPEADKSLVLAAVIGHPGQVMLGMRSCIPLRFSIRMHALLQLIAVILQGLVRINESLLPEARAVPWAIVVVSLATSIGSSLGLCWLSHIGDGIRHPVLEEAGKGEALTCTKLAAALGLSQLPLPVLAAADELSLDLEALEDDRILLRLATAKTPVIVPSFCMKEVVSKCDQPFEQLQHINVIHADFSECDADLTSLEYPWDRLEWMNLKVIRFKERKVPAALMAMLARCKQLEEVIFAECQETDDAAWEHLEDSQWLKLRMADFAGCFEGCDRKGGLILQTLFKSTKLEVLDWSRNGFWLPEAEADLLASNPQCNKPAASPWTWRNLEIVRFEGGKIPAAVLIMLARCERLEEIKFDWCGSTDCWEHLKDAQWPKLKVANFHRCFLEDTKAGAMVLQTLARSAELEVLDFDLNCTTTEEWDELFAQGYWPKLQWEKCDFGDHRPSDRFRPRAAAESAEILPRYVTHVEMQNEAGHLDASVLPWLAKCRDIEFFHASSGTEMPVWAWQSLEKATWPNLRVANFWGCFDELSEGLDGAPAVLQLLARSRHLEIIDLDGCGHIAAAAWELLREAQWMELKEASWYFCFRRRAPARDKAGVVMQLMSRCESLEKISLRSCNGISDEDFKLLGGASWPELRDANFADCFEECETSTRRTVLQALSRCRKLERLNFASCETTAEDLLELPSGCWPNLKLEECRGFECSTWDDDGTEMYDMQYDMQRQLQRLRQADLEATGSSGLSIQIEEPAADVPDVAAPGTDEEPLQVPGGCLPDLKSDDFDGSEEQLDPTFQESEQNQANRLSIQPEEPPFGEVENAGAKKAKASKSHGKAKRAKIKVKAKTKARKAAADEMSARESFSTEVVEAAHATEDEEEPLAQDATPKLGKT</sequence>
<comment type="caution">
    <text evidence="3">The sequence shown here is derived from an EMBL/GenBank/DDBJ whole genome shotgun (WGS) entry which is preliminary data.</text>
</comment>
<dbReference type="GO" id="GO:0031146">
    <property type="term" value="P:SCF-dependent proteasomal ubiquitin-dependent protein catabolic process"/>
    <property type="evidence" value="ECO:0007669"/>
    <property type="project" value="TreeGrafter"/>
</dbReference>
<reference evidence="3" key="1">
    <citation type="submission" date="2021-02" db="EMBL/GenBank/DDBJ databases">
        <authorList>
            <person name="Dougan E. K."/>
            <person name="Rhodes N."/>
            <person name="Thang M."/>
            <person name="Chan C."/>
        </authorList>
    </citation>
    <scope>NUCLEOTIDE SEQUENCE</scope>
</reference>
<evidence type="ECO:0000313" key="3">
    <source>
        <dbReference type="EMBL" id="CAE7464219.1"/>
    </source>
</evidence>
<feature type="compositionally biased region" description="Polar residues" evidence="1">
    <location>
        <begin position="1210"/>
        <end position="1224"/>
    </location>
</feature>
<dbReference type="PANTHER" id="PTHR13318">
    <property type="entry name" value="PARTNER OF PAIRED, ISOFORM B-RELATED"/>
    <property type="match status" value="1"/>
</dbReference>
<dbReference type="InterPro" id="IPR032675">
    <property type="entry name" value="LRR_dom_sf"/>
</dbReference>
<dbReference type="PANTHER" id="PTHR13318:SF247">
    <property type="entry name" value="GH16156P"/>
    <property type="match status" value="1"/>
</dbReference>
<evidence type="ECO:0000256" key="1">
    <source>
        <dbReference type="SAM" id="MobiDB-lite"/>
    </source>
</evidence>
<dbReference type="GO" id="GO:0019005">
    <property type="term" value="C:SCF ubiquitin ligase complex"/>
    <property type="evidence" value="ECO:0007669"/>
    <property type="project" value="TreeGrafter"/>
</dbReference>
<keyword evidence="4" id="KW-1185">Reference proteome</keyword>
<dbReference type="Gene3D" id="3.80.10.10">
    <property type="entry name" value="Ribonuclease Inhibitor"/>
    <property type="match status" value="2"/>
</dbReference>
<evidence type="ECO:0000313" key="4">
    <source>
        <dbReference type="Proteomes" id="UP000604046"/>
    </source>
</evidence>
<dbReference type="OrthoDB" id="423607at2759"/>
<accession>A0A812S7F9</accession>
<dbReference type="Proteomes" id="UP000604046">
    <property type="component" value="Unassembled WGS sequence"/>
</dbReference>
<feature type="compositionally biased region" description="Basic residues" evidence="1">
    <location>
        <begin position="1241"/>
        <end position="1267"/>
    </location>
</feature>
<protein>
    <submittedName>
        <fullName evidence="3">Uncharacterized protein</fullName>
    </submittedName>
</protein>
<evidence type="ECO:0000256" key="2">
    <source>
        <dbReference type="SAM" id="Phobius"/>
    </source>
</evidence>
<feature type="transmembrane region" description="Helical" evidence="2">
    <location>
        <begin position="266"/>
        <end position="290"/>
    </location>
</feature>
<organism evidence="3 4">
    <name type="scientific">Symbiodinium natans</name>
    <dbReference type="NCBI Taxonomy" id="878477"/>
    <lineage>
        <taxon>Eukaryota</taxon>
        <taxon>Sar</taxon>
        <taxon>Alveolata</taxon>
        <taxon>Dinophyceae</taxon>
        <taxon>Suessiales</taxon>
        <taxon>Symbiodiniaceae</taxon>
        <taxon>Symbiodinium</taxon>
    </lineage>
</organism>
<dbReference type="EMBL" id="CAJNDS010002412">
    <property type="protein sequence ID" value="CAE7464219.1"/>
    <property type="molecule type" value="Genomic_DNA"/>
</dbReference>
<proteinExistence type="predicted"/>